<keyword evidence="1" id="KW-0472">Membrane</keyword>
<dbReference type="STRING" id="1249481.D641_0108080"/>
<keyword evidence="1" id="KW-0812">Transmembrane</keyword>
<dbReference type="RefSeq" id="WP_017823149.1">
    <property type="nucleotide sequence ID" value="NZ_AORC01000009.1"/>
</dbReference>
<evidence type="ECO:0000313" key="2">
    <source>
        <dbReference type="EMBL" id="EYT49375.1"/>
    </source>
</evidence>
<reference evidence="2 3" key="1">
    <citation type="journal article" date="2013" name="Genome Announc.">
        <title>Draft genome sequence of an Actinobacterium, Brachybacterium muris strain UCD-AY4.</title>
        <authorList>
            <person name="Lo J.R."/>
            <person name="Lang J.M."/>
            <person name="Darling A.E."/>
            <person name="Eisen J.A."/>
            <person name="Coil D.A."/>
        </authorList>
    </citation>
    <scope>NUCLEOTIDE SEQUENCE [LARGE SCALE GENOMIC DNA]</scope>
    <source>
        <strain evidence="2 3">UCD-AY4</strain>
    </source>
</reference>
<dbReference type="EMBL" id="AORC01000009">
    <property type="protein sequence ID" value="EYT49375.1"/>
    <property type="molecule type" value="Genomic_DNA"/>
</dbReference>
<feature type="transmembrane region" description="Helical" evidence="1">
    <location>
        <begin position="20"/>
        <end position="38"/>
    </location>
</feature>
<dbReference type="OrthoDB" id="5244650at2"/>
<comment type="caution">
    <text evidence="2">The sequence shown here is derived from an EMBL/GenBank/DDBJ whole genome shotgun (WGS) entry which is preliminary data.</text>
</comment>
<organism evidence="2 3">
    <name type="scientific">Brachybacterium muris UCD-AY4</name>
    <dbReference type="NCBI Taxonomy" id="1249481"/>
    <lineage>
        <taxon>Bacteria</taxon>
        <taxon>Bacillati</taxon>
        <taxon>Actinomycetota</taxon>
        <taxon>Actinomycetes</taxon>
        <taxon>Micrococcales</taxon>
        <taxon>Dermabacteraceae</taxon>
        <taxon>Brachybacterium</taxon>
    </lineage>
</organism>
<dbReference type="AlphaFoldDB" id="A0A022KTT2"/>
<dbReference type="Pfam" id="PF14019">
    <property type="entry name" value="DUF4235"/>
    <property type="match status" value="1"/>
</dbReference>
<protein>
    <submittedName>
        <fullName evidence="2">Membrane protein</fullName>
    </submittedName>
</protein>
<dbReference type="Proteomes" id="UP000019754">
    <property type="component" value="Unassembled WGS sequence"/>
</dbReference>
<accession>A0A022KTT2</accession>
<sequence length="98" mass="10440">MAHKKTTSTSAKVLYRPVGILSGVLSGALAGIVFKQVWKKASPRSVDDAPSALQSEFPLWEILAAAALQGALYATIKALMERGGARVFERVVGEWPGD</sequence>
<name>A0A022KTT2_9MICO</name>
<evidence type="ECO:0000313" key="3">
    <source>
        <dbReference type="Proteomes" id="UP000019754"/>
    </source>
</evidence>
<keyword evidence="1" id="KW-1133">Transmembrane helix</keyword>
<gene>
    <name evidence="2" type="ORF">D641_0108080</name>
</gene>
<evidence type="ECO:0000256" key="1">
    <source>
        <dbReference type="SAM" id="Phobius"/>
    </source>
</evidence>
<feature type="transmembrane region" description="Helical" evidence="1">
    <location>
        <begin position="58"/>
        <end position="76"/>
    </location>
</feature>
<keyword evidence="3" id="KW-1185">Reference proteome</keyword>
<dbReference type="InterPro" id="IPR025329">
    <property type="entry name" value="DUF4235"/>
</dbReference>
<dbReference type="HOGENOM" id="CLU_157972_0_0_11"/>
<proteinExistence type="predicted"/>